<comment type="caution">
    <text evidence="2">The sequence shown here is derived from an EMBL/GenBank/DDBJ whole genome shotgun (WGS) entry which is preliminary data.</text>
</comment>
<dbReference type="AlphaFoldDB" id="A0A5C7EHM5"/>
<keyword evidence="1" id="KW-0812">Transmembrane</keyword>
<protein>
    <submittedName>
        <fullName evidence="2">FxsA family protein</fullName>
    </submittedName>
</protein>
<dbReference type="RefSeq" id="WP_147800707.1">
    <property type="nucleotide sequence ID" value="NZ_VPFL01000021.1"/>
</dbReference>
<dbReference type="EMBL" id="VPFL01000021">
    <property type="protein sequence ID" value="TXF10814.1"/>
    <property type="molecule type" value="Genomic_DNA"/>
</dbReference>
<dbReference type="PANTHER" id="PTHR35335:SF1">
    <property type="entry name" value="UPF0716 PROTEIN FXSA"/>
    <property type="match status" value="1"/>
</dbReference>
<sequence>MRLILLLLALVAFPLLEIWGLVQLGRVMGLWLLALLAASAFLGWALIRGERRLFAARLERAHAGGDMLLSALLDSGRQFLAGALLLFPGVVSDVLALIVLVLPWKSLRSERRDEGVIEGEYRRLD</sequence>
<keyword evidence="1" id="KW-1133">Transmembrane helix</keyword>
<gene>
    <name evidence="2" type="ORF">FR698_13405</name>
</gene>
<evidence type="ECO:0000313" key="3">
    <source>
        <dbReference type="Proteomes" id="UP000321201"/>
    </source>
</evidence>
<keyword evidence="1" id="KW-0472">Membrane</keyword>
<reference evidence="2 3" key="1">
    <citation type="submission" date="2019-08" db="EMBL/GenBank/DDBJ databases">
        <title>Pelomicrobium methylotrophicum gen. nov., sp. nov. a moderately thermophilic, facultatively anaerobic, lithoautotrophic and methylotrophic bacterium isolated from a terrestrial mud volcano.</title>
        <authorList>
            <person name="Slobodkina G.B."/>
            <person name="Merkel A.Y."/>
            <person name="Slobodkin A.I."/>
        </authorList>
    </citation>
    <scope>NUCLEOTIDE SEQUENCE [LARGE SCALE GENOMIC DNA]</scope>
    <source>
        <strain evidence="2 3">SM250</strain>
    </source>
</reference>
<dbReference type="InParanoid" id="A0A5C7EHM5"/>
<accession>A0A5C7EHM5</accession>
<dbReference type="GO" id="GO:0016020">
    <property type="term" value="C:membrane"/>
    <property type="evidence" value="ECO:0007669"/>
    <property type="project" value="InterPro"/>
</dbReference>
<feature type="transmembrane region" description="Helical" evidence="1">
    <location>
        <begin position="30"/>
        <end position="47"/>
    </location>
</feature>
<organism evidence="2 3">
    <name type="scientific">Pelomicrobium methylotrophicum</name>
    <dbReference type="NCBI Taxonomy" id="2602750"/>
    <lineage>
        <taxon>Bacteria</taxon>
        <taxon>Pseudomonadati</taxon>
        <taxon>Pseudomonadota</taxon>
        <taxon>Hydrogenophilia</taxon>
        <taxon>Hydrogenophilia incertae sedis</taxon>
        <taxon>Pelomicrobium</taxon>
    </lineage>
</organism>
<dbReference type="Pfam" id="PF04186">
    <property type="entry name" value="FxsA"/>
    <property type="match status" value="1"/>
</dbReference>
<dbReference type="InterPro" id="IPR007313">
    <property type="entry name" value="FxsA"/>
</dbReference>
<dbReference type="Proteomes" id="UP000321201">
    <property type="component" value="Unassembled WGS sequence"/>
</dbReference>
<dbReference type="FunCoup" id="A0A5C7EHM5">
    <property type="interactions" value="94"/>
</dbReference>
<name>A0A5C7EHM5_9PROT</name>
<evidence type="ECO:0000256" key="1">
    <source>
        <dbReference type="SAM" id="Phobius"/>
    </source>
</evidence>
<dbReference type="PANTHER" id="PTHR35335">
    <property type="entry name" value="UPF0716 PROTEIN FXSA"/>
    <property type="match status" value="1"/>
</dbReference>
<dbReference type="OrthoDB" id="8562817at2"/>
<keyword evidence="3" id="KW-1185">Reference proteome</keyword>
<proteinExistence type="predicted"/>
<evidence type="ECO:0000313" key="2">
    <source>
        <dbReference type="EMBL" id="TXF10814.1"/>
    </source>
</evidence>
<feature type="transmembrane region" description="Helical" evidence="1">
    <location>
        <begin position="79"/>
        <end position="102"/>
    </location>
</feature>
<dbReference type="NCBIfam" id="NF008528">
    <property type="entry name" value="PRK11463.1-2"/>
    <property type="match status" value="1"/>
</dbReference>